<evidence type="ECO:0000313" key="1">
    <source>
        <dbReference type="EMBL" id="CAL1405572.1"/>
    </source>
</evidence>
<protein>
    <submittedName>
        <fullName evidence="1">Uncharacterized protein</fullName>
    </submittedName>
</protein>
<evidence type="ECO:0000313" key="2">
    <source>
        <dbReference type="Proteomes" id="UP001497516"/>
    </source>
</evidence>
<organism evidence="1 2">
    <name type="scientific">Linum trigynum</name>
    <dbReference type="NCBI Taxonomy" id="586398"/>
    <lineage>
        <taxon>Eukaryota</taxon>
        <taxon>Viridiplantae</taxon>
        <taxon>Streptophyta</taxon>
        <taxon>Embryophyta</taxon>
        <taxon>Tracheophyta</taxon>
        <taxon>Spermatophyta</taxon>
        <taxon>Magnoliopsida</taxon>
        <taxon>eudicotyledons</taxon>
        <taxon>Gunneridae</taxon>
        <taxon>Pentapetalae</taxon>
        <taxon>rosids</taxon>
        <taxon>fabids</taxon>
        <taxon>Malpighiales</taxon>
        <taxon>Linaceae</taxon>
        <taxon>Linum</taxon>
    </lineage>
</organism>
<reference evidence="1 2" key="1">
    <citation type="submission" date="2024-04" db="EMBL/GenBank/DDBJ databases">
        <authorList>
            <person name="Fracassetti M."/>
        </authorList>
    </citation>
    <scope>NUCLEOTIDE SEQUENCE [LARGE SCALE GENOMIC DNA]</scope>
</reference>
<gene>
    <name evidence="1" type="ORF">LTRI10_LOCUS45351</name>
</gene>
<dbReference type="AlphaFoldDB" id="A0AAV2G5S2"/>
<name>A0AAV2G5S2_9ROSI</name>
<dbReference type="EMBL" id="OZ034821">
    <property type="protein sequence ID" value="CAL1405572.1"/>
    <property type="molecule type" value="Genomic_DNA"/>
</dbReference>
<sequence>MGPLPATSIIPRNHSSTVCLNHSLRFSHWFGHQSFFGKGRPAVQSAASQWVLKPRTERANGRCLNKCSDLSPSGNGKFFNTSDLAEASKSNQWICQMPTLGGIDVTVTKPKQEGLLTERSIVLFFS</sequence>
<keyword evidence="2" id="KW-1185">Reference proteome</keyword>
<dbReference type="Proteomes" id="UP001497516">
    <property type="component" value="Chromosome 8"/>
</dbReference>
<accession>A0AAV2G5S2</accession>
<proteinExistence type="predicted"/>